<name>A0ABU4PQ59_9SPHN</name>
<dbReference type="InterPro" id="IPR000887">
    <property type="entry name" value="Aldlse_KDPG_KHG"/>
</dbReference>
<dbReference type="PANTHER" id="PTHR30246:SF1">
    <property type="entry name" value="2-DEHYDRO-3-DEOXY-6-PHOSPHOGALACTONATE ALDOLASE-RELATED"/>
    <property type="match status" value="1"/>
</dbReference>
<proteinExistence type="inferred from homology"/>
<dbReference type="EMBL" id="JAWXXV010000001">
    <property type="protein sequence ID" value="MDX5984944.1"/>
    <property type="molecule type" value="Genomic_DNA"/>
</dbReference>
<evidence type="ECO:0000256" key="1">
    <source>
        <dbReference type="ARBA" id="ARBA00004761"/>
    </source>
</evidence>
<dbReference type="Proteomes" id="UP001279660">
    <property type="component" value="Unassembled WGS sequence"/>
</dbReference>
<protein>
    <submittedName>
        <fullName evidence="6">2-dehydro-3-deoxy-6-phosphogalactonate aldolase</fullName>
        <ecNumber evidence="6">4.1.2.21</ecNumber>
    </submittedName>
</protein>
<evidence type="ECO:0000313" key="6">
    <source>
        <dbReference type="EMBL" id="MDX5984944.1"/>
    </source>
</evidence>
<accession>A0ABU4PQ59</accession>
<gene>
    <name evidence="6" type="ORF">SIL82_11785</name>
</gene>
<comment type="subunit">
    <text evidence="3">Homotrimer.</text>
</comment>
<dbReference type="Gene3D" id="3.20.20.70">
    <property type="entry name" value="Aldolase class I"/>
    <property type="match status" value="1"/>
</dbReference>
<dbReference type="PROSITE" id="PS00160">
    <property type="entry name" value="ALDOLASE_KDPG_KHG_2"/>
    <property type="match status" value="1"/>
</dbReference>
<organism evidence="6 7">
    <name type="scientific">Sphingomonas echinoides</name>
    <dbReference type="NCBI Taxonomy" id="59803"/>
    <lineage>
        <taxon>Bacteria</taxon>
        <taxon>Pseudomonadati</taxon>
        <taxon>Pseudomonadota</taxon>
        <taxon>Alphaproteobacteria</taxon>
        <taxon>Sphingomonadales</taxon>
        <taxon>Sphingomonadaceae</taxon>
        <taxon>Sphingomonas</taxon>
    </lineage>
</organism>
<sequence>MTFEDVLQELPLIAILRGLTPVEAGPVARALFACGFRCLEVPLNSPEPFASIRAIVDTLGDTALVGAGTVLHPDDVQRVKDAGGQIVISPNCNIEVIRATKALGLVSLPAFFTPSEAFAAIEAGADGLKLFPAEVAGPQGLKAMRAVLPKAMPVFPVGGVDAETMAAYCAAGARGFGIGSSLYAPGRSAEDTGARGRALVTAFRAARATA</sequence>
<evidence type="ECO:0000256" key="5">
    <source>
        <dbReference type="ARBA" id="ARBA00023277"/>
    </source>
</evidence>
<keyword evidence="4 6" id="KW-0456">Lyase</keyword>
<keyword evidence="5" id="KW-0119">Carbohydrate metabolism</keyword>
<evidence type="ECO:0000256" key="2">
    <source>
        <dbReference type="ARBA" id="ARBA00006906"/>
    </source>
</evidence>
<dbReference type="NCBIfam" id="NF006600">
    <property type="entry name" value="PRK09140.1"/>
    <property type="match status" value="1"/>
</dbReference>
<reference evidence="6 7" key="1">
    <citation type="submission" date="2023-11" db="EMBL/GenBank/DDBJ databases">
        <title>MicrobeMod: A computational toolkit for identifying prokaryotic methylation and restriction-modification with nanopore sequencing.</title>
        <authorList>
            <person name="Crits-Christoph A."/>
            <person name="Kang S.C."/>
            <person name="Lee H."/>
            <person name="Ostrov N."/>
        </authorList>
    </citation>
    <scope>NUCLEOTIDE SEQUENCE [LARGE SCALE GENOMIC DNA]</scope>
    <source>
        <strain evidence="6 7">ATCC 14820</strain>
    </source>
</reference>
<comment type="pathway">
    <text evidence="1">Carbohydrate acid metabolism.</text>
</comment>
<comment type="caution">
    <text evidence="6">The sequence shown here is derived from an EMBL/GenBank/DDBJ whole genome shotgun (WGS) entry which is preliminary data.</text>
</comment>
<dbReference type="Pfam" id="PF01081">
    <property type="entry name" value="Aldolase"/>
    <property type="match status" value="1"/>
</dbReference>
<evidence type="ECO:0000313" key="7">
    <source>
        <dbReference type="Proteomes" id="UP001279660"/>
    </source>
</evidence>
<dbReference type="InterPro" id="IPR031338">
    <property type="entry name" value="KDPG/KHG_AS_2"/>
</dbReference>
<evidence type="ECO:0000256" key="4">
    <source>
        <dbReference type="ARBA" id="ARBA00023239"/>
    </source>
</evidence>
<dbReference type="InterPro" id="IPR013785">
    <property type="entry name" value="Aldolase_TIM"/>
</dbReference>
<dbReference type="GO" id="GO:0008674">
    <property type="term" value="F:2-dehydro-3-deoxy-6-phosphogalactonate aldolase activity"/>
    <property type="evidence" value="ECO:0007669"/>
    <property type="project" value="UniProtKB-EC"/>
</dbReference>
<dbReference type="SUPFAM" id="SSF51569">
    <property type="entry name" value="Aldolase"/>
    <property type="match status" value="1"/>
</dbReference>
<evidence type="ECO:0000256" key="3">
    <source>
        <dbReference type="ARBA" id="ARBA00011233"/>
    </source>
</evidence>
<dbReference type="EC" id="4.1.2.21" evidence="6"/>
<dbReference type="PANTHER" id="PTHR30246">
    <property type="entry name" value="2-KETO-3-DEOXY-6-PHOSPHOGLUCONATE ALDOLASE"/>
    <property type="match status" value="1"/>
</dbReference>
<comment type="similarity">
    <text evidence="2">Belongs to the KHG/KDPG aldolase family.</text>
</comment>
<keyword evidence="7" id="KW-1185">Reference proteome</keyword>
<dbReference type="CDD" id="cd00452">
    <property type="entry name" value="KDPG_aldolase"/>
    <property type="match status" value="1"/>
</dbReference>
<dbReference type="RefSeq" id="WP_010402684.1">
    <property type="nucleotide sequence ID" value="NZ_JAWXXV010000001.1"/>
</dbReference>